<dbReference type="KEGG" id="ptaw:DW352_26430"/>
<dbReference type="InterPro" id="IPR001851">
    <property type="entry name" value="ABC_transp_permease"/>
</dbReference>
<evidence type="ECO:0000256" key="1">
    <source>
        <dbReference type="ARBA" id="ARBA00004651"/>
    </source>
</evidence>
<feature type="transmembrane region" description="Helical" evidence="6">
    <location>
        <begin position="250"/>
        <end position="269"/>
    </location>
</feature>
<dbReference type="CDD" id="cd06581">
    <property type="entry name" value="TM_PBP1_LivM_like"/>
    <property type="match status" value="1"/>
</dbReference>
<feature type="transmembrane region" description="Helical" evidence="6">
    <location>
        <begin position="168"/>
        <end position="188"/>
    </location>
</feature>
<feature type="transmembrane region" description="Helical" evidence="6">
    <location>
        <begin position="118"/>
        <end position="135"/>
    </location>
</feature>
<accession>A0A346A3K8</accession>
<evidence type="ECO:0000256" key="5">
    <source>
        <dbReference type="ARBA" id="ARBA00023136"/>
    </source>
</evidence>
<dbReference type="RefSeq" id="WP_115694134.1">
    <property type="nucleotide sequence ID" value="NZ_CP031417.1"/>
</dbReference>
<evidence type="ECO:0000256" key="3">
    <source>
        <dbReference type="ARBA" id="ARBA00022692"/>
    </source>
</evidence>
<organism evidence="7 8">
    <name type="scientific">Pseudolabrys taiwanensis</name>
    <dbReference type="NCBI Taxonomy" id="331696"/>
    <lineage>
        <taxon>Bacteria</taxon>
        <taxon>Pseudomonadati</taxon>
        <taxon>Pseudomonadota</taxon>
        <taxon>Alphaproteobacteria</taxon>
        <taxon>Hyphomicrobiales</taxon>
        <taxon>Xanthobacteraceae</taxon>
        <taxon>Pseudolabrys</taxon>
    </lineage>
</organism>
<dbReference type="InterPro" id="IPR043428">
    <property type="entry name" value="LivM-like"/>
</dbReference>
<evidence type="ECO:0000256" key="6">
    <source>
        <dbReference type="SAM" id="Phobius"/>
    </source>
</evidence>
<dbReference type="OrthoDB" id="9804361at2"/>
<keyword evidence="3 6" id="KW-0812">Transmembrane</keyword>
<dbReference type="Proteomes" id="UP000254889">
    <property type="component" value="Chromosome"/>
</dbReference>
<dbReference type="Pfam" id="PF02653">
    <property type="entry name" value="BPD_transp_2"/>
    <property type="match status" value="1"/>
</dbReference>
<evidence type="ECO:0000256" key="4">
    <source>
        <dbReference type="ARBA" id="ARBA00022989"/>
    </source>
</evidence>
<gene>
    <name evidence="7" type="ORF">DW352_26430</name>
</gene>
<dbReference type="GO" id="GO:0005886">
    <property type="term" value="C:plasma membrane"/>
    <property type="evidence" value="ECO:0007669"/>
    <property type="project" value="UniProtKB-SubCell"/>
</dbReference>
<feature type="transmembrane region" description="Helical" evidence="6">
    <location>
        <begin position="67"/>
        <end position="86"/>
    </location>
</feature>
<keyword evidence="4 6" id="KW-1133">Transmembrane helix</keyword>
<dbReference type="PANTHER" id="PTHR30482">
    <property type="entry name" value="HIGH-AFFINITY BRANCHED-CHAIN AMINO ACID TRANSPORT SYSTEM PERMEASE"/>
    <property type="match status" value="1"/>
</dbReference>
<proteinExistence type="predicted"/>
<dbReference type="PANTHER" id="PTHR30482:SF10">
    <property type="entry name" value="HIGH-AFFINITY BRANCHED-CHAIN AMINO ACID TRANSPORT PROTEIN BRAE"/>
    <property type="match status" value="1"/>
</dbReference>
<keyword evidence="5 6" id="KW-0472">Membrane</keyword>
<dbReference type="AlphaFoldDB" id="A0A346A3K8"/>
<sequence length="334" mass="36103">MIGRLLDGVPARALILLGVLLVLAIAAPLFASDYLLTVLILIFYFAYVGQAWNIMMGFAGQLSLGHALYVGLGAYTAAALFVHFGIGPWIGLLVGVPIAVVAGAFIGFLAFRFRVGGVYFAILTIAVAEFARVGFDHLGWTAGSSGLFLPVKQYSGNDLWMLRGLPVMFYYLLLAATVAAFIACRMLLKSRIGYFWLAIREDEQAARAAGIDTFRYKMIAVVISAGMTAFAGVVYAFYYNNLFPEQVFHISRSIEIILAPIVGGVGTLFGPVLGAFILTGLAELLTGALAVIGVDIPGAKQVFYGICLLFVIVALPDGVWPWLARRLKLTERRE</sequence>
<evidence type="ECO:0000313" key="7">
    <source>
        <dbReference type="EMBL" id="AXK83755.1"/>
    </source>
</evidence>
<keyword evidence="8" id="KW-1185">Reference proteome</keyword>
<protein>
    <submittedName>
        <fullName evidence="7">Branched-chain amino acid ABC transporter permease</fullName>
    </submittedName>
</protein>
<evidence type="ECO:0000313" key="8">
    <source>
        <dbReference type="Proteomes" id="UP000254889"/>
    </source>
</evidence>
<keyword evidence="2" id="KW-1003">Cell membrane</keyword>
<comment type="subcellular location">
    <subcellularLocation>
        <location evidence="1">Cell membrane</location>
        <topology evidence="1">Multi-pass membrane protein</topology>
    </subcellularLocation>
</comment>
<feature type="transmembrane region" description="Helical" evidence="6">
    <location>
        <begin position="218"/>
        <end position="238"/>
    </location>
</feature>
<feature type="transmembrane region" description="Helical" evidence="6">
    <location>
        <begin position="92"/>
        <end position="111"/>
    </location>
</feature>
<feature type="transmembrane region" description="Helical" evidence="6">
    <location>
        <begin position="36"/>
        <end position="55"/>
    </location>
</feature>
<feature type="transmembrane region" description="Helical" evidence="6">
    <location>
        <begin position="302"/>
        <end position="323"/>
    </location>
</feature>
<dbReference type="GO" id="GO:0015658">
    <property type="term" value="F:branched-chain amino acid transmembrane transporter activity"/>
    <property type="evidence" value="ECO:0007669"/>
    <property type="project" value="InterPro"/>
</dbReference>
<feature type="transmembrane region" description="Helical" evidence="6">
    <location>
        <begin position="276"/>
        <end position="296"/>
    </location>
</feature>
<name>A0A346A3K8_9HYPH</name>
<dbReference type="EMBL" id="CP031417">
    <property type="protein sequence ID" value="AXK83755.1"/>
    <property type="molecule type" value="Genomic_DNA"/>
</dbReference>
<evidence type="ECO:0000256" key="2">
    <source>
        <dbReference type="ARBA" id="ARBA00022475"/>
    </source>
</evidence>
<reference evidence="7 8" key="1">
    <citation type="submission" date="2018-07" db="EMBL/GenBank/DDBJ databases">
        <authorList>
            <person name="Quirk P.G."/>
            <person name="Krulwich T.A."/>
        </authorList>
    </citation>
    <scope>NUCLEOTIDE SEQUENCE [LARGE SCALE GENOMIC DNA]</scope>
    <source>
        <strain evidence="7 8">CC-BB4</strain>
    </source>
</reference>
<feature type="transmembrane region" description="Helical" evidence="6">
    <location>
        <begin position="12"/>
        <end position="30"/>
    </location>
</feature>